<name>S6AEY8_SULDS</name>
<dbReference type="EMBL" id="AP013066">
    <property type="protein sequence ID" value="BAN34391.1"/>
    <property type="molecule type" value="Genomic_DNA"/>
</dbReference>
<dbReference type="eggNOG" id="ENOG503363S">
    <property type="taxonomic scope" value="Bacteria"/>
</dbReference>
<dbReference type="HOGENOM" id="CLU_2048670_0_0_4"/>
<gene>
    <name evidence="1" type="ORF">SCD_n00544</name>
</gene>
<dbReference type="OrthoDB" id="5296715at2"/>
<reference evidence="1 2" key="1">
    <citation type="journal article" date="2012" name="Appl. Environ. Microbiol.">
        <title>Draft genome sequence of a psychrotolerant sulfur-oxidizing bacterium, Sulfuricella denitrificans skB26, and proteomic insights into cold adaptation.</title>
        <authorList>
            <person name="Watanabe T."/>
            <person name="Kojima H."/>
            <person name="Fukui M."/>
        </authorList>
    </citation>
    <scope>NUCLEOTIDE SEQUENCE [LARGE SCALE GENOMIC DNA]</scope>
    <source>
        <strain evidence="2">skB26</strain>
    </source>
</reference>
<keyword evidence="2" id="KW-1185">Reference proteome</keyword>
<sequence>MSLVKFRNNLPFSGVAIEPGTPLWQIVPTHGEDGRPLADFMMLIPGLRSRPQHAINTTLNNLQKALEQYSEVVFVNLNLKINVLWVSVNCRPGIILDLVTSIQSLVPEALLVAQKPD</sequence>
<accession>S6AEY8</accession>
<dbReference type="KEGG" id="sdr:SCD_n00544"/>
<dbReference type="Proteomes" id="UP000015559">
    <property type="component" value="Chromosome"/>
</dbReference>
<dbReference type="AlphaFoldDB" id="S6AEY8"/>
<evidence type="ECO:0000313" key="1">
    <source>
        <dbReference type="EMBL" id="BAN34391.1"/>
    </source>
</evidence>
<evidence type="ECO:0000313" key="2">
    <source>
        <dbReference type="Proteomes" id="UP000015559"/>
    </source>
</evidence>
<dbReference type="RefSeq" id="WP_009206661.1">
    <property type="nucleotide sequence ID" value="NC_022357.1"/>
</dbReference>
<organism evidence="1 2">
    <name type="scientific">Sulfuricella denitrificans (strain DSM 22764 / NBRC 105220 / skB26)</name>
    <dbReference type="NCBI Taxonomy" id="1163617"/>
    <lineage>
        <taxon>Bacteria</taxon>
        <taxon>Pseudomonadati</taxon>
        <taxon>Pseudomonadota</taxon>
        <taxon>Betaproteobacteria</taxon>
        <taxon>Nitrosomonadales</taxon>
        <taxon>Sulfuricellaceae</taxon>
        <taxon>Sulfuricella</taxon>
    </lineage>
</organism>
<proteinExistence type="predicted"/>
<protein>
    <submittedName>
        <fullName evidence="1">Uncharacterized protein</fullName>
    </submittedName>
</protein>